<keyword evidence="5" id="KW-0998">Cell outer membrane</keyword>
<comment type="caution">
    <text evidence="8">The sequence shown here is derived from an EMBL/GenBank/DDBJ whole genome shotgun (WGS) entry which is preliminary data.</text>
</comment>
<evidence type="ECO:0000313" key="8">
    <source>
        <dbReference type="EMBL" id="GGC14696.1"/>
    </source>
</evidence>
<evidence type="ECO:0000313" key="9">
    <source>
        <dbReference type="Proteomes" id="UP000597338"/>
    </source>
</evidence>
<proteinExistence type="inferred from homology"/>
<accession>A0ABQ1L1H4</accession>
<dbReference type="Pfam" id="PF14322">
    <property type="entry name" value="SusD-like_3"/>
    <property type="match status" value="1"/>
</dbReference>
<feature type="domain" description="SusD-like N-terminal" evidence="7">
    <location>
        <begin position="14"/>
        <end position="220"/>
    </location>
</feature>
<evidence type="ECO:0000256" key="1">
    <source>
        <dbReference type="ARBA" id="ARBA00004442"/>
    </source>
</evidence>
<evidence type="ECO:0000259" key="7">
    <source>
        <dbReference type="Pfam" id="PF14322"/>
    </source>
</evidence>
<sequence length="451" mass="51299">MGMLALLSQSCGHEFLEVKSDISIGSPSTIADYQALLDNGNSVMNNNASFVLGMIGGEEFYIDDSRWLNYPSISQKNAYVWAENVYERESVGDWNSGYQRILYANMALEGLKNIEPSAVERDAWNMAQGSALFFRAWNYFQLAQLFCKPYEAVTAANELGLPLRLEPDVTIKSRRASLSETYGRMLADLEEAQLLLPDKPSVKMRPSKVACYALLARIYLQMENYELAEQYAEKTLRIQDDLIDYNALPIEASYPFPTGYGAENEEVIFFCYIPSYPMFSTAQMHVEEGLLNLYHDNDLRLSVFYATGSGGNVFFRGSYYGSIAPFVGLSTSEVLLIRAECYARRGALELALADMNRLGIHRFEHGYFGSFEGLNSEQVLQLVLEERRRELAFRGIRWEDRRRLNKDSRFATTISRTIGGRLYELTPGSNRYVWPLPDEVIELTGMQQNPR</sequence>
<dbReference type="InterPro" id="IPR012944">
    <property type="entry name" value="SusD_RagB_dom"/>
</dbReference>
<dbReference type="InterPro" id="IPR011990">
    <property type="entry name" value="TPR-like_helical_dom_sf"/>
</dbReference>
<protein>
    <submittedName>
        <fullName evidence="8">Glycan metabolism protein RagB</fullName>
    </submittedName>
</protein>
<dbReference type="InterPro" id="IPR033985">
    <property type="entry name" value="SusD-like_N"/>
</dbReference>
<evidence type="ECO:0000256" key="4">
    <source>
        <dbReference type="ARBA" id="ARBA00023136"/>
    </source>
</evidence>
<dbReference type="Pfam" id="PF07980">
    <property type="entry name" value="SusD_RagB"/>
    <property type="match status" value="1"/>
</dbReference>
<gene>
    <name evidence="8" type="ORF">GCM10011386_03030</name>
</gene>
<evidence type="ECO:0000256" key="2">
    <source>
        <dbReference type="ARBA" id="ARBA00006275"/>
    </source>
</evidence>
<reference evidence="9" key="1">
    <citation type="journal article" date="2019" name="Int. J. Syst. Evol. Microbiol.">
        <title>The Global Catalogue of Microorganisms (GCM) 10K type strain sequencing project: providing services to taxonomists for standard genome sequencing and annotation.</title>
        <authorList>
            <consortium name="The Broad Institute Genomics Platform"/>
            <consortium name="The Broad Institute Genome Sequencing Center for Infectious Disease"/>
            <person name="Wu L."/>
            <person name="Ma J."/>
        </authorList>
    </citation>
    <scope>NUCLEOTIDE SEQUENCE [LARGE SCALE GENOMIC DNA]</scope>
    <source>
        <strain evidence="9">CGMCC 1.15342</strain>
    </source>
</reference>
<dbReference type="SUPFAM" id="SSF48452">
    <property type="entry name" value="TPR-like"/>
    <property type="match status" value="1"/>
</dbReference>
<comment type="similarity">
    <text evidence="2">Belongs to the SusD family.</text>
</comment>
<keyword evidence="9" id="KW-1185">Reference proteome</keyword>
<comment type="subcellular location">
    <subcellularLocation>
        <location evidence="1">Cell outer membrane</location>
    </subcellularLocation>
</comment>
<keyword evidence="4" id="KW-0472">Membrane</keyword>
<organism evidence="8 9">
    <name type="scientific">Parapedobacter defluvii</name>
    <dbReference type="NCBI Taxonomy" id="2045106"/>
    <lineage>
        <taxon>Bacteria</taxon>
        <taxon>Pseudomonadati</taxon>
        <taxon>Bacteroidota</taxon>
        <taxon>Sphingobacteriia</taxon>
        <taxon>Sphingobacteriales</taxon>
        <taxon>Sphingobacteriaceae</taxon>
        <taxon>Parapedobacter</taxon>
    </lineage>
</organism>
<evidence type="ECO:0000256" key="3">
    <source>
        <dbReference type="ARBA" id="ARBA00022729"/>
    </source>
</evidence>
<name>A0ABQ1L1H4_9SPHI</name>
<evidence type="ECO:0000259" key="6">
    <source>
        <dbReference type="Pfam" id="PF07980"/>
    </source>
</evidence>
<dbReference type="EMBL" id="BMIK01000001">
    <property type="protein sequence ID" value="GGC14696.1"/>
    <property type="molecule type" value="Genomic_DNA"/>
</dbReference>
<dbReference type="Gene3D" id="1.25.40.390">
    <property type="match status" value="1"/>
</dbReference>
<feature type="domain" description="RagB/SusD" evidence="6">
    <location>
        <begin position="331"/>
        <end position="450"/>
    </location>
</feature>
<dbReference type="Proteomes" id="UP000597338">
    <property type="component" value="Unassembled WGS sequence"/>
</dbReference>
<evidence type="ECO:0000256" key="5">
    <source>
        <dbReference type="ARBA" id="ARBA00023237"/>
    </source>
</evidence>
<keyword evidence="3" id="KW-0732">Signal</keyword>